<protein>
    <submittedName>
        <fullName evidence="1">Uncharacterized protein</fullName>
    </submittedName>
</protein>
<dbReference type="VEuPathDB" id="FungiDB:HpaG808620"/>
<dbReference type="AlphaFoldDB" id="M4BQD1"/>
<proteinExistence type="predicted"/>
<keyword evidence="2" id="KW-1185">Reference proteome</keyword>
<dbReference type="Proteomes" id="UP000011713">
    <property type="component" value="Unassembled WGS sequence"/>
</dbReference>
<name>M4BQD1_HYAAE</name>
<evidence type="ECO:0000313" key="2">
    <source>
        <dbReference type="Proteomes" id="UP000011713"/>
    </source>
</evidence>
<sequence>MSCKETRPPPFRYLNSDSIHARPGLEDFFLWSSRTWPSIRELRQSLQQSTLV</sequence>
<dbReference type="EnsemblProtists" id="HpaT808620">
    <property type="protein sequence ID" value="HpaP808620"/>
    <property type="gene ID" value="HpaG808620"/>
</dbReference>
<organism evidence="1 2">
    <name type="scientific">Hyaloperonospora arabidopsidis (strain Emoy2)</name>
    <name type="common">Downy mildew agent</name>
    <name type="synonym">Peronospora arabidopsidis</name>
    <dbReference type="NCBI Taxonomy" id="559515"/>
    <lineage>
        <taxon>Eukaryota</taxon>
        <taxon>Sar</taxon>
        <taxon>Stramenopiles</taxon>
        <taxon>Oomycota</taxon>
        <taxon>Peronosporomycetes</taxon>
        <taxon>Peronosporales</taxon>
        <taxon>Peronosporaceae</taxon>
        <taxon>Hyaloperonospora</taxon>
    </lineage>
</organism>
<dbReference type="HOGENOM" id="CLU_3091435_0_0_1"/>
<reference evidence="1" key="2">
    <citation type="submission" date="2015-06" db="UniProtKB">
        <authorList>
            <consortium name="EnsemblProtists"/>
        </authorList>
    </citation>
    <scope>IDENTIFICATION</scope>
    <source>
        <strain evidence="1">Emoy2</strain>
    </source>
</reference>
<dbReference type="InParanoid" id="M4BQD1"/>
<reference evidence="2" key="1">
    <citation type="journal article" date="2010" name="Science">
        <title>Signatures of adaptation to obligate biotrophy in the Hyaloperonospora arabidopsidis genome.</title>
        <authorList>
            <person name="Baxter L."/>
            <person name="Tripathy S."/>
            <person name="Ishaque N."/>
            <person name="Boot N."/>
            <person name="Cabral A."/>
            <person name="Kemen E."/>
            <person name="Thines M."/>
            <person name="Ah-Fong A."/>
            <person name="Anderson R."/>
            <person name="Badejoko W."/>
            <person name="Bittner-Eddy P."/>
            <person name="Boore J.L."/>
            <person name="Chibucos M.C."/>
            <person name="Coates M."/>
            <person name="Dehal P."/>
            <person name="Delehaunty K."/>
            <person name="Dong S."/>
            <person name="Downton P."/>
            <person name="Dumas B."/>
            <person name="Fabro G."/>
            <person name="Fronick C."/>
            <person name="Fuerstenberg S.I."/>
            <person name="Fulton L."/>
            <person name="Gaulin E."/>
            <person name="Govers F."/>
            <person name="Hughes L."/>
            <person name="Humphray S."/>
            <person name="Jiang R.H."/>
            <person name="Judelson H."/>
            <person name="Kamoun S."/>
            <person name="Kyung K."/>
            <person name="Meijer H."/>
            <person name="Minx P."/>
            <person name="Morris P."/>
            <person name="Nelson J."/>
            <person name="Phuntumart V."/>
            <person name="Qutob D."/>
            <person name="Rehmany A."/>
            <person name="Rougon-Cardoso A."/>
            <person name="Ryden P."/>
            <person name="Torto-Alalibo T."/>
            <person name="Studholme D."/>
            <person name="Wang Y."/>
            <person name="Win J."/>
            <person name="Wood J."/>
            <person name="Clifton S.W."/>
            <person name="Rogers J."/>
            <person name="Van den Ackerveken G."/>
            <person name="Jones J.D."/>
            <person name="McDowell J.M."/>
            <person name="Beynon J."/>
            <person name="Tyler B.M."/>
        </authorList>
    </citation>
    <scope>NUCLEOTIDE SEQUENCE [LARGE SCALE GENOMIC DNA]</scope>
    <source>
        <strain evidence="2">Emoy2</strain>
    </source>
</reference>
<accession>M4BQD1</accession>
<evidence type="ECO:0000313" key="1">
    <source>
        <dbReference type="EnsemblProtists" id="HpaP808620"/>
    </source>
</evidence>
<dbReference type="EMBL" id="JH598563">
    <property type="status" value="NOT_ANNOTATED_CDS"/>
    <property type="molecule type" value="Genomic_DNA"/>
</dbReference>